<evidence type="ECO:0000256" key="1">
    <source>
        <dbReference type="ARBA" id="ARBA00001947"/>
    </source>
</evidence>
<dbReference type="KEGG" id="vbh:CMV30_14025"/>
<dbReference type="PANTHER" id="PTHR10173:SF52">
    <property type="entry name" value="METHIONINE-R-SULFOXIDE REDUCTASE B1"/>
    <property type="match status" value="1"/>
</dbReference>
<dbReference type="GO" id="GO:0046872">
    <property type="term" value="F:metal ion binding"/>
    <property type="evidence" value="ECO:0007669"/>
    <property type="project" value="UniProtKB-KW"/>
</dbReference>
<dbReference type="NCBIfam" id="TIGR00357">
    <property type="entry name" value="peptide-methionine (R)-S-oxide reductase MsrB"/>
    <property type="match status" value="1"/>
</dbReference>
<reference evidence="9 10" key="1">
    <citation type="submission" date="2017-09" db="EMBL/GenBank/DDBJ databases">
        <title>Complete genome sequence of Verrucomicrobial strain HZ-65, isolated from freshwater.</title>
        <authorList>
            <person name="Choi A."/>
        </authorList>
    </citation>
    <scope>NUCLEOTIDE SEQUENCE [LARGE SCALE GENOMIC DNA]</scope>
    <source>
        <strain evidence="9 10">HZ-65</strain>
    </source>
</reference>
<keyword evidence="6" id="KW-0560">Oxidoreductase</keyword>
<dbReference type="GO" id="GO:0030091">
    <property type="term" value="P:protein repair"/>
    <property type="evidence" value="ECO:0007669"/>
    <property type="project" value="InterPro"/>
</dbReference>
<dbReference type="PANTHER" id="PTHR10173">
    <property type="entry name" value="METHIONINE SULFOXIDE REDUCTASE"/>
    <property type="match status" value="1"/>
</dbReference>
<evidence type="ECO:0000313" key="9">
    <source>
        <dbReference type="EMBL" id="ATC66143.1"/>
    </source>
</evidence>
<evidence type="ECO:0000256" key="4">
    <source>
        <dbReference type="ARBA" id="ARBA00022723"/>
    </source>
</evidence>
<keyword evidence="10" id="KW-1185">Reference proteome</keyword>
<dbReference type="GO" id="GO:0005737">
    <property type="term" value="C:cytoplasm"/>
    <property type="evidence" value="ECO:0007669"/>
    <property type="project" value="TreeGrafter"/>
</dbReference>
<feature type="domain" description="MsrB" evidence="8">
    <location>
        <begin position="48"/>
        <end position="170"/>
    </location>
</feature>
<dbReference type="GO" id="GO:0033743">
    <property type="term" value="F:peptide-methionine (R)-S-oxide reductase activity"/>
    <property type="evidence" value="ECO:0007669"/>
    <property type="project" value="UniProtKB-EC"/>
</dbReference>
<evidence type="ECO:0000313" key="10">
    <source>
        <dbReference type="Proteomes" id="UP000217265"/>
    </source>
</evidence>
<evidence type="ECO:0000259" key="8">
    <source>
        <dbReference type="PROSITE" id="PS51790"/>
    </source>
</evidence>
<organism evidence="9 10">
    <name type="scientific">Nibricoccus aquaticus</name>
    <dbReference type="NCBI Taxonomy" id="2576891"/>
    <lineage>
        <taxon>Bacteria</taxon>
        <taxon>Pseudomonadati</taxon>
        <taxon>Verrucomicrobiota</taxon>
        <taxon>Opitutia</taxon>
        <taxon>Opitutales</taxon>
        <taxon>Opitutaceae</taxon>
        <taxon>Nibricoccus</taxon>
    </lineage>
</organism>
<dbReference type="PROSITE" id="PS51790">
    <property type="entry name" value="MSRB"/>
    <property type="match status" value="1"/>
</dbReference>
<dbReference type="EMBL" id="CP023344">
    <property type="protein sequence ID" value="ATC66143.1"/>
    <property type="molecule type" value="Genomic_DNA"/>
</dbReference>
<evidence type="ECO:0000256" key="3">
    <source>
        <dbReference type="ARBA" id="ARBA00012499"/>
    </source>
</evidence>
<protein>
    <recommendedName>
        <fullName evidence="3">peptide-methionine (R)-S-oxide reductase</fullName>
        <ecNumber evidence="3">1.8.4.12</ecNumber>
    </recommendedName>
</protein>
<dbReference type="InterPro" id="IPR002579">
    <property type="entry name" value="Met_Sox_Rdtase_MsrB_dom"/>
</dbReference>
<evidence type="ECO:0000256" key="7">
    <source>
        <dbReference type="ARBA" id="ARBA00048488"/>
    </source>
</evidence>
<dbReference type="InterPro" id="IPR011057">
    <property type="entry name" value="Mss4-like_sf"/>
</dbReference>
<dbReference type="FunFam" id="2.170.150.20:FF:000001">
    <property type="entry name" value="Peptide methionine sulfoxide reductase MsrB"/>
    <property type="match status" value="1"/>
</dbReference>
<dbReference type="InterPro" id="IPR028427">
    <property type="entry name" value="Met_Sox_Rdtase_MsrB"/>
</dbReference>
<accession>A0A290QCG1</accession>
<dbReference type="Pfam" id="PF01641">
    <property type="entry name" value="SelR"/>
    <property type="match status" value="1"/>
</dbReference>
<evidence type="ECO:0000256" key="6">
    <source>
        <dbReference type="ARBA" id="ARBA00023002"/>
    </source>
</evidence>
<comment type="similarity">
    <text evidence="2">Belongs to the MsrB Met sulfoxide reductase family.</text>
</comment>
<keyword evidence="5" id="KW-0862">Zinc</keyword>
<dbReference type="Proteomes" id="UP000217265">
    <property type="component" value="Chromosome"/>
</dbReference>
<dbReference type="SUPFAM" id="SSF51316">
    <property type="entry name" value="Mss4-like"/>
    <property type="match status" value="1"/>
</dbReference>
<sequence>MKKPEMKSSTPSPVVDSANCAITAENSACGLPSKVVIDMAKTKIQKTDDEWKKVLTPIQFSVARKQGTEPPFRNEYHDHHADGVYFSVCSETPLFDSRDKFESGTGWPSFTKPIDSVFVGVHRDTSYGMIREEVHCTVDGAHLGHVFNDGPRPTGQRYCINSASLKFMPRKEYEAWVAKNGQKLVDAAK</sequence>
<evidence type="ECO:0000256" key="2">
    <source>
        <dbReference type="ARBA" id="ARBA00007174"/>
    </source>
</evidence>
<evidence type="ECO:0000256" key="5">
    <source>
        <dbReference type="ARBA" id="ARBA00022833"/>
    </source>
</evidence>
<dbReference type="EC" id="1.8.4.12" evidence="3"/>
<dbReference type="Gene3D" id="2.170.150.20">
    <property type="entry name" value="Peptide methionine sulfoxide reductase"/>
    <property type="match status" value="1"/>
</dbReference>
<proteinExistence type="inferred from homology"/>
<comment type="catalytic activity">
    <reaction evidence="7">
        <text>L-methionyl-[protein] + [thioredoxin]-disulfide + H2O = L-methionyl-(R)-S-oxide-[protein] + [thioredoxin]-dithiol</text>
        <dbReference type="Rhea" id="RHEA:24164"/>
        <dbReference type="Rhea" id="RHEA-COMP:10698"/>
        <dbReference type="Rhea" id="RHEA-COMP:10700"/>
        <dbReference type="Rhea" id="RHEA-COMP:12313"/>
        <dbReference type="Rhea" id="RHEA-COMP:12314"/>
        <dbReference type="ChEBI" id="CHEBI:15377"/>
        <dbReference type="ChEBI" id="CHEBI:16044"/>
        <dbReference type="ChEBI" id="CHEBI:29950"/>
        <dbReference type="ChEBI" id="CHEBI:45764"/>
        <dbReference type="ChEBI" id="CHEBI:50058"/>
        <dbReference type="EC" id="1.8.4.12"/>
    </reaction>
</comment>
<dbReference type="AlphaFoldDB" id="A0A290QCG1"/>
<comment type="cofactor">
    <cofactor evidence="1">
        <name>Zn(2+)</name>
        <dbReference type="ChEBI" id="CHEBI:29105"/>
    </cofactor>
</comment>
<dbReference type="GO" id="GO:0006979">
    <property type="term" value="P:response to oxidative stress"/>
    <property type="evidence" value="ECO:0007669"/>
    <property type="project" value="InterPro"/>
</dbReference>
<dbReference type="OrthoDB" id="4174719at2"/>
<keyword evidence="4" id="KW-0479">Metal-binding</keyword>
<gene>
    <name evidence="9" type="primary">msrB</name>
    <name evidence="9" type="ORF">CMV30_14025</name>
</gene>
<name>A0A290QCG1_9BACT</name>